<protein>
    <submittedName>
        <fullName evidence="2">Uncharacterized protein</fullName>
    </submittedName>
</protein>
<reference evidence="2" key="1">
    <citation type="submission" date="2023-07" db="EMBL/GenBank/DDBJ databases">
        <title>draft genome sequence of fig (Ficus carica).</title>
        <authorList>
            <person name="Takahashi T."/>
            <person name="Nishimura K."/>
        </authorList>
    </citation>
    <scope>NUCLEOTIDE SEQUENCE</scope>
</reference>
<evidence type="ECO:0000256" key="1">
    <source>
        <dbReference type="SAM" id="MobiDB-lite"/>
    </source>
</evidence>
<accession>A0AA88AHP4</accession>
<feature type="non-terminal residue" evidence="2">
    <location>
        <position position="100"/>
    </location>
</feature>
<gene>
    <name evidence="2" type="ORF">TIFTF001_015400</name>
</gene>
<proteinExistence type="predicted"/>
<dbReference type="Proteomes" id="UP001187192">
    <property type="component" value="Unassembled WGS sequence"/>
</dbReference>
<dbReference type="AlphaFoldDB" id="A0AA88AHP4"/>
<organism evidence="2 3">
    <name type="scientific">Ficus carica</name>
    <name type="common">Common fig</name>
    <dbReference type="NCBI Taxonomy" id="3494"/>
    <lineage>
        <taxon>Eukaryota</taxon>
        <taxon>Viridiplantae</taxon>
        <taxon>Streptophyta</taxon>
        <taxon>Embryophyta</taxon>
        <taxon>Tracheophyta</taxon>
        <taxon>Spermatophyta</taxon>
        <taxon>Magnoliopsida</taxon>
        <taxon>eudicotyledons</taxon>
        <taxon>Gunneridae</taxon>
        <taxon>Pentapetalae</taxon>
        <taxon>rosids</taxon>
        <taxon>fabids</taxon>
        <taxon>Rosales</taxon>
        <taxon>Moraceae</taxon>
        <taxon>Ficeae</taxon>
        <taxon>Ficus</taxon>
    </lineage>
</organism>
<comment type="caution">
    <text evidence="2">The sequence shown here is derived from an EMBL/GenBank/DDBJ whole genome shotgun (WGS) entry which is preliminary data.</text>
</comment>
<keyword evidence="3" id="KW-1185">Reference proteome</keyword>
<name>A0AA88AHP4_FICCA</name>
<evidence type="ECO:0000313" key="3">
    <source>
        <dbReference type="Proteomes" id="UP001187192"/>
    </source>
</evidence>
<dbReference type="EMBL" id="BTGU01000022">
    <property type="protein sequence ID" value="GMN46213.1"/>
    <property type="molecule type" value="Genomic_DNA"/>
</dbReference>
<sequence>MERSSSLSRARTNPRLRQHEQIFTVSPHICSSPVGDRRHSRSTVIAVGRITKQGVATESSSQIFSHRRKQMWSSPTDPRRHLVIRPCQHHLEVASVSSSL</sequence>
<evidence type="ECO:0000313" key="2">
    <source>
        <dbReference type="EMBL" id="GMN46213.1"/>
    </source>
</evidence>
<feature type="region of interest" description="Disordered" evidence="1">
    <location>
        <begin position="58"/>
        <end position="77"/>
    </location>
</feature>